<keyword evidence="3" id="KW-1185">Reference proteome</keyword>
<dbReference type="AlphaFoldDB" id="A0A067PG76"/>
<dbReference type="HOGENOM" id="CLU_1447899_0_0_1"/>
<keyword evidence="1" id="KW-1133">Transmembrane helix</keyword>
<dbReference type="InParanoid" id="A0A067PG76"/>
<name>A0A067PG76_9AGAM</name>
<accession>A0A067PG76</accession>
<dbReference type="Proteomes" id="UP000027265">
    <property type="component" value="Unassembled WGS sequence"/>
</dbReference>
<keyword evidence="1" id="KW-0472">Membrane</keyword>
<feature type="transmembrane region" description="Helical" evidence="1">
    <location>
        <begin position="118"/>
        <end position="142"/>
    </location>
</feature>
<gene>
    <name evidence="2" type="ORF">JAAARDRAFT_609426</name>
</gene>
<dbReference type="EMBL" id="KL197768">
    <property type="protein sequence ID" value="KDQ50002.1"/>
    <property type="molecule type" value="Genomic_DNA"/>
</dbReference>
<evidence type="ECO:0000313" key="2">
    <source>
        <dbReference type="EMBL" id="KDQ50002.1"/>
    </source>
</evidence>
<reference evidence="3" key="1">
    <citation type="journal article" date="2014" name="Proc. Natl. Acad. Sci. U.S.A.">
        <title>Extensive sampling of basidiomycete genomes demonstrates inadequacy of the white-rot/brown-rot paradigm for wood decay fungi.</title>
        <authorList>
            <person name="Riley R."/>
            <person name="Salamov A.A."/>
            <person name="Brown D.W."/>
            <person name="Nagy L.G."/>
            <person name="Floudas D."/>
            <person name="Held B.W."/>
            <person name="Levasseur A."/>
            <person name="Lombard V."/>
            <person name="Morin E."/>
            <person name="Otillar R."/>
            <person name="Lindquist E.A."/>
            <person name="Sun H."/>
            <person name="LaButti K.M."/>
            <person name="Schmutz J."/>
            <person name="Jabbour D."/>
            <person name="Luo H."/>
            <person name="Baker S.E."/>
            <person name="Pisabarro A.G."/>
            <person name="Walton J.D."/>
            <person name="Blanchette R.A."/>
            <person name="Henrissat B."/>
            <person name="Martin F."/>
            <person name="Cullen D."/>
            <person name="Hibbett D.S."/>
            <person name="Grigoriev I.V."/>
        </authorList>
    </citation>
    <scope>NUCLEOTIDE SEQUENCE [LARGE SCALE GENOMIC DNA]</scope>
    <source>
        <strain evidence="3">MUCL 33604</strain>
    </source>
</reference>
<proteinExistence type="predicted"/>
<organism evidence="2 3">
    <name type="scientific">Jaapia argillacea MUCL 33604</name>
    <dbReference type="NCBI Taxonomy" id="933084"/>
    <lineage>
        <taxon>Eukaryota</taxon>
        <taxon>Fungi</taxon>
        <taxon>Dikarya</taxon>
        <taxon>Basidiomycota</taxon>
        <taxon>Agaricomycotina</taxon>
        <taxon>Agaricomycetes</taxon>
        <taxon>Agaricomycetidae</taxon>
        <taxon>Jaapiales</taxon>
        <taxon>Jaapiaceae</taxon>
        <taxon>Jaapia</taxon>
    </lineage>
</organism>
<evidence type="ECO:0000313" key="3">
    <source>
        <dbReference type="Proteomes" id="UP000027265"/>
    </source>
</evidence>
<keyword evidence="1" id="KW-0812">Transmembrane</keyword>
<protein>
    <submittedName>
        <fullName evidence="2">Uncharacterized protein</fullName>
    </submittedName>
</protein>
<evidence type="ECO:0000256" key="1">
    <source>
        <dbReference type="SAM" id="Phobius"/>
    </source>
</evidence>
<sequence>MWQEHFRNIPSAPPMQVQGRPAMRRLSVTIEDQEANHLSLGSFVEVLLRPNLVWSCGGTSTTRYALVSVLPPNDSTLSILRRAIEPIKAPRLAALRCCSSTRTYLGFASPPTGTLLPWLQFIGSIFTLAYVTVKSVLLGTAIGSSCRRKHRRHTGTGGPAIHCTKSSTQPMGQITLCTNNKNSLGMK</sequence>